<evidence type="ECO:0000256" key="5">
    <source>
        <dbReference type="SAM" id="Phobius"/>
    </source>
</evidence>
<keyword evidence="3 5" id="KW-1133">Transmembrane helix</keyword>
<proteinExistence type="predicted"/>
<keyword evidence="1" id="KW-1003">Cell membrane</keyword>
<dbReference type="InterPro" id="IPR010445">
    <property type="entry name" value="LapA_dom"/>
</dbReference>
<reference evidence="7 8" key="1">
    <citation type="journal article" date="2004" name="Proc. Natl. Acad. Sci. U.S.A.">
        <title>The louse-borne human pathogen Bartonella quintana is a genomic derivative of the zoonotic agent Bartonella henselae.</title>
        <authorList>
            <person name="Alsmark U.C.M."/>
            <person name="Frank A.C."/>
            <person name="Karlberg E.O."/>
            <person name="Legault B.-A."/>
            <person name="Ardell D.H."/>
            <person name="Canbaeck B."/>
            <person name="Eriksson A.-S."/>
            <person name="Naeslund A.K."/>
            <person name="Handley S.A."/>
            <person name="Huvet M."/>
            <person name="La Scola B."/>
            <person name="Holmberg M."/>
            <person name="Andersson S.G.E."/>
        </authorList>
    </citation>
    <scope>NUCLEOTIDE SEQUENCE [LARGE SCALE GENOMIC DNA]</scope>
    <source>
        <strain evidence="7 8">Toulouse</strain>
    </source>
</reference>
<feature type="transmembrane region" description="Helical" evidence="5">
    <location>
        <begin position="50"/>
        <end position="73"/>
    </location>
</feature>
<evidence type="ECO:0000313" key="8">
    <source>
        <dbReference type="Proteomes" id="UP000000597"/>
    </source>
</evidence>
<evidence type="ECO:0000256" key="2">
    <source>
        <dbReference type="ARBA" id="ARBA00022692"/>
    </source>
</evidence>
<gene>
    <name evidence="7" type="ordered locus">BQ00120</name>
</gene>
<dbReference type="GO" id="GO:0005886">
    <property type="term" value="C:plasma membrane"/>
    <property type="evidence" value="ECO:0007669"/>
    <property type="project" value="InterPro"/>
</dbReference>
<evidence type="ECO:0000256" key="3">
    <source>
        <dbReference type="ARBA" id="ARBA00022989"/>
    </source>
</evidence>
<organism evidence="7 8">
    <name type="scientific">Bartonella quintana (strain Toulouse)</name>
    <name type="common">Rochalimaea quintana</name>
    <dbReference type="NCBI Taxonomy" id="283165"/>
    <lineage>
        <taxon>Bacteria</taxon>
        <taxon>Pseudomonadati</taxon>
        <taxon>Pseudomonadota</taxon>
        <taxon>Alphaproteobacteria</taxon>
        <taxon>Hyphomicrobiales</taxon>
        <taxon>Bartonellaceae</taxon>
        <taxon>Bartonella</taxon>
    </lineage>
</organism>
<feature type="domain" description="Lipopolysaccharide assembly protein A" evidence="6">
    <location>
        <begin position="26"/>
        <end position="89"/>
    </location>
</feature>
<feature type="transmembrane region" description="Helical" evidence="5">
    <location>
        <begin position="7"/>
        <end position="30"/>
    </location>
</feature>
<dbReference type="AlphaFoldDB" id="A0A0H3LT05"/>
<accession>A0A0H3LT05</accession>
<dbReference type="eggNOG" id="COG5416">
    <property type="taxonomic scope" value="Bacteria"/>
</dbReference>
<evidence type="ECO:0000256" key="1">
    <source>
        <dbReference type="ARBA" id="ARBA00022475"/>
    </source>
</evidence>
<sequence length="89" mass="10239">MTTKRIILAIILVPITTLLIAFIVANRQMVTLTFDPFRISSDNFTYQAPLFIWLFIFFALGVLLSSIISWFACHKCKKALRESKAELEK</sequence>
<dbReference type="Proteomes" id="UP000000597">
    <property type="component" value="Chromosome"/>
</dbReference>
<evidence type="ECO:0000256" key="4">
    <source>
        <dbReference type="ARBA" id="ARBA00023136"/>
    </source>
</evidence>
<dbReference type="HOGENOM" id="CLU_154612_0_0_5"/>
<dbReference type="OrthoDB" id="7868067at2"/>
<dbReference type="Pfam" id="PF06305">
    <property type="entry name" value="LapA_dom"/>
    <property type="match status" value="1"/>
</dbReference>
<protein>
    <recommendedName>
        <fullName evidence="6">Lipopolysaccharide assembly protein A domain-containing protein</fullName>
    </recommendedName>
</protein>
<keyword evidence="2 5" id="KW-0812">Transmembrane</keyword>
<evidence type="ECO:0000259" key="6">
    <source>
        <dbReference type="Pfam" id="PF06305"/>
    </source>
</evidence>
<name>A0A0H3LT05_BARQU</name>
<keyword evidence="4 5" id="KW-0472">Membrane</keyword>
<dbReference type="KEGG" id="bqu:BQ00120"/>
<evidence type="ECO:0000313" key="7">
    <source>
        <dbReference type="EMBL" id="CAF25519.1"/>
    </source>
</evidence>
<dbReference type="EMBL" id="BX897700">
    <property type="protein sequence ID" value="CAF25519.1"/>
    <property type="molecule type" value="Genomic_DNA"/>
</dbReference>